<proteinExistence type="predicted"/>
<evidence type="ECO:0000313" key="3">
    <source>
        <dbReference type="Proteomes" id="UP000241868"/>
    </source>
</evidence>
<keyword evidence="1" id="KW-0472">Membrane</keyword>
<keyword evidence="3" id="KW-1185">Reference proteome</keyword>
<feature type="transmembrane region" description="Helical" evidence="1">
    <location>
        <begin position="45"/>
        <end position="66"/>
    </location>
</feature>
<name>A0A2P7TZ57_9NEIS</name>
<keyword evidence="1" id="KW-1133">Transmembrane helix</keyword>
<dbReference type="AlphaFoldDB" id="A0A2P7TZ57"/>
<accession>A0A2P7TZ57</accession>
<dbReference type="Proteomes" id="UP000241868">
    <property type="component" value="Unassembled WGS sequence"/>
</dbReference>
<gene>
    <name evidence="2" type="ORF">C7N83_09025</name>
</gene>
<sequence>MQSFLSGKAVCCRILTFFCYQKLYLLCESAGFLICIRQYFQLCRLFFPCSFSFLPAFLTLLAHYYFTDFKIAAGFFDFVGNLLIERVFLGDLAAISYYTASTGMTPLSQNACVFFQGSSVHGNCRRQIRYRQQ</sequence>
<feature type="transmembrane region" description="Helical" evidence="1">
    <location>
        <begin position="78"/>
        <end position="100"/>
    </location>
</feature>
<dbReference type="EMBL" id="PXYY01000057">
    <property type="protein sequence ID" value="PSJ79987.1"/>
    <property type="molecule type" value="Genomic_DNA"/>
</dbReference>
<organism evidence="2 3">
    <name type="scientific">Neisseria iguanae</name>
    <dbReference type="NCBI Taxonomy" id="90242"/>
    <lineage>
        <taxon>Bacteria</taxon>
        <taxon>Pseudomonadati</taxon>
        <taxon>Pseudomonadota</taxon>
        <taxon>Betaproteobacteria</taxon>
        <taxon>Neisseriales</taxon>
        <taxon>Neisseriaceae</taxon>
        <taxon>Neisseria</taxon>
    </lineage>
</organism>
<keyword evidence="1" id="KW-0812">Transmembrane</keyword>
<protein>
    <submittedName>
        <fullName evidence="2">Uncharacterized protein</fullName>
    </submittedName>
</protein>
<comment type="caution">
    <text evidence="2">The sequence shown here is derived from an EMBL/GenBank/DDBJ whole genome shotgun (WGS) entry which is preliminary data.</text>
</comment>
<reference evidence="2 3" key="1">
    <citation type="submission" date="2018-03" db="EMBL/GenBank/DDBJ databases">
        <title>Neisseria weixii sp. nov., isolated from the intestinal contents of Tibetan Plateau pika (Ochotona curzoniae) in Yushu, Qinghai Province, China.</title>
        <authorList>
            <person name="Gui Z."/>
        </authorList>
    </citation>
    <scope>NUCLEOTIDE SEQUENCE [LARGE SCALE GENOMIC DNA]</scope>
    <source>
        <strain evidence="2 3">ATCC 51483</strain>
    </source>
</reference>
<evidence type="ECO:0000256" key="1">
    <source>
        <dbReference type="SAM" id="Phobius"/>
    </source>
</evidence>
<evidence type="ECO:0000313" key="2">
    <source>
        <dbReference type="EMBL" id="PSJ79987.1"/>
    </source>
</evidence>